<dbReference type="AlphaFoldDB" id="A0A6J4RUT1"/>
<feature type="compositionally biased region" description="Basic and acidic residues" evidence="1">
    <location>
        <begin position="144"/>
        <end position="156"/>
    </location>
</feature>
<evidence type="ECO:0000313" key="2">
    <source>
        <dbReference type="EMBL" id="CAA9482187.1"/>
    </source>
</evidence>
<feature type="compositionally biased region" description="Basic residues" evidence="1">
    <location>
        <begin position="169"/>
        <end position="181"/>
    </location>
</feature>
<feature type="compositionally biased region" description="Basic residues" evidence="1">
    <location>
        <begin position="1"/>
        <end position="15"/>
    </location>
</feature>
<accession>A0A6J4RUT1</accession>
<gene>
    <name evidence="2" type="ORF">AVDCRST_MAG30-865</name>
</gene>
<feature type="compositionally biased region" description="Basic residues" evidence="1">
    <location>
        <begin position="26"/>
        <end position="36"/>
    </location>
</feature>
<feature type="non-terminal residue" evidence="2">
    <location>
        <position position="1"/>
    </location>
</feature>
<sequence>VRARRRTRGPPHRGLLRQLVPDRGGRQAHRGRRRAPRVLAVAARRGPHARADGHRPAGDRAHPRALRPRGLRRARPLRARRPRVRPRRRRAAQPAPVALQVRAPAAALREEPALPEDLRVVHEVGRAVGPGDQVGAHLRRRRDAPRARQPARDPHAGPHLRQLRPAPARPRRGDRRRRHRDARPVHGQAGTAARRARRDGGHQAGARLARPHRRDGRQDGPHRPRPGVPRRRRGGGRADADGGPDV</sequence>
<protein>
    <submittedName>
        <fullName evidence="2">Uncharacterized protein</fullName>
    </submittedName>
</protein>
<feature type="compositionally biased region" description="Basic residues" evidence="1">
    <location>
        <begin position="63"/>
        <end position="91"/>
    </location>
</feature>
<organism evidence="2">
    <name type="scientific">uncultured Solirubrobacteraceae bacterium</name>
    <dbReference type="NCBI Taxonomy" id="1162706"/>
    <lineage>
        <taxon>Bacteria</taxon>
        <taxon>Bacillati</taxon>
        <taxon>Actinomycetota</taxon>
        <taxon>Thermoleophilia</taxon>
        <taxon>Solirubrobacterales</taxon>
        <taxon>Solirubrobacteraceae</taxon>
        <taxon>environmental samples</taxon>
    </lineage>
</organism>
<proteinExistence type="predicted"/>
<feature type="region of interest" description="Disordered" evidence="1">
    <location>
        <begin position="125"/>
        <end position="246"/>
    </location>
</feature>
<feature type="region of interest" description="Disordered" evidence="1">
    <location>
        <begin position="1"/>
        <end position="97"/>
    </location>
</feature>
<evidence type="ECO:0000256" key="1">
    <source>
        <dbReference type="SAM" id="MobiDB-lite"/>
    </source>
</evidence>
<reference evidence="2" key="1">
    <citation type="submission" date="2020-02" db="EMBL/GenBank/DDBJ databases">
        <authorList>
            <person name="Meier V. D."/>
        </authorList>
    </citation>
    <scope>NUCLEOTIDE SEQUENCE</scope>
    <source>
        <strain evidence="2">AVDCRST_MAG30</strain>
    </source>
</reference>
<dbReference type="EMBL" id="CADCVS010000141">
    <property type="protein sequence ID" value="CAA9482187.1"/>
    <property type="molecule type" value="Genomic_DNA"/>
</dbReference>
<feature type="compositionally biased region" description="Basic residues" evidence="1">
    <location>
        <begin position="223"/>
        <end position="235"/>
    </location>
</feature>
<feature type="non-terminal residue" evidence="2">
    <location>
        <position position="246"/>
    </location>
</feature>
<name>A0A6J4RUT1_9ACTN</name>
<feature type="compositionally biased region" description="Basic and acidic residues" evidence="1">
    <location>
        <begin position="49"/>
        <end position="62"/>
    </location>
</feature>